<accession>A0AAD2GA32</accession>
<evidence type="ECO:0000313" key="3">
    <source>
        <dbReference type="Proteomes" id="UP001295423"/>
    </source>
</evidence>
<evidence type="ECO:0000313" key="1">
    <source>
        <dbReference type="EMBL" id="CAJ1961115.1"/>
    </source>
</evidence>
<gene>
    <name evidence="1" type="ORF">CYCCA115_LOCUS19047</name>
    <name evidence="2" type="ORF">CYCCA115_LOCUS21189</name>
</gene>
<name>A0AAD2GA32_9STRA</name>
<dbReference type="Proteomes" id="UP001295423">
    <property type="component" value="Unassembled WGS sequence"/>
</dbReference>
<dbReference type="AlphaFoldDB" id="A0AAD2GA32"/>
<protein>
    <submittedName>
        <fullName evidence="2">Uncharacterized protein</fullName>
    </submittedName>
</protein>
<evidence type="ECO:0000313" key="2">
    <source>
        <dbReference type="EMBL" id="CAJ1965593.1"/>
    </source>
</evidence>
<reference evidence="2" key="1">
    <citation type="submission" date="2023-08" db="EMBL/GenBank/DDBJ databases">
        <authorList>
            <person name="Audoor S."/>
            <person name="Bilcke G."/>
        </authorList>
    </citation>
    <scope>NUCLEOTIDE SEQUENCE</scope>
</reference>
<keyword evidence="3" id="KW-1185">Reference proteome</keyword>
<organism evidence="2 3">
    <name type="scientific">Cylindrotheca closterium</name>
    <dbReference type="NCBI Taxonomy" id="2856"/>
    <lineage>
        <taxon>Eukaryota</taxon>
        <taxon>Sar</taxon>
        <taxon>Stramenopiles</taxon>
        <taxon>Ochrophyta</taxon>
        <taxon>Bacillariophyta</taxon>
        <taxon>Bacillariophyceae</taxon>
        <taxon>Bacillariophycidae</taxon>
        <taxon>Bacillariales</taxon>
        <taxon>Bacillariaceae</taxon>
        <taxon>Cylindrotheca</taxon>
    </lineage>
</organism>
<proteinExistence type="predicted"/>
<comment type="caution">
    <text evidence="2">The sequence shown here is derived from an EMBL/GenBank/DDBJ whole genome shotgun (WGS) entry which is preliminary data.</text>
</comment>
<dbReference type="EMBL" id="CAKOGP040002081">
    <property type="protein sequence ID" value="CAJ1961115.1"/>
    <property type="molecule type" value="Genomic_DNA"/>
</dbReference>
<sequence length="410" mass="47675">MPKVYKPNKAFMRLRTAIIYNKRPRHVFLMMLLTILLVLLYSFKRNGSSLLSILLFQPRTPPTRAPTLSPTTAESFIEGSSPYTPGQLEEAMMKVSTTREDFRYDVQFIDECDLFLNPNRTDFYQPYHDVVESLDQYAEAVKGFHTSVHDLREVPPEEQEALCGSMNDLLWKQDGDDGGDTIFQTNALSLTRGGYVEQLLPPLRHPKFCEDPFSLDHLLEIDYLVHDFGAICRHLTKHPKARTVFFDLGASLEFHGGVDNPALTLLELYQQFGVTFDHYYAFEYTPLPPAQVFEKIPEFLLDSYHWFNIPVDAEPSKKNNPWTSLLSRFHEDDFVVIKLDIDTPQVEIPLIHQLLQEKYSTVVDQLYFEHHVRMKHLYRQWQRTAWGTLQDSLDLFTRLRKTGIAAHSWV</sequence>
<dbReference type="EMBL" id="CAKOGP040002203">
    <property type="protein sequence ID" value="CAJ1965593.1"/>
    <property type="molecule type" value="Genomic_DNA"/>
</dbReference>